<evidence type="ECO:0000259" key="2">
    <source>
        <dbReference type="PROSITE" id="PS51648"/>
    </source>
</evidence>
<dbReference type="HAMAP" id="MF_01866">
    <property type="entry name" value="UPF0745"/>
    <property type="match status" value="1"/>
</dbReference>
<feature type="domain" description="YcgL" evidence="2">
    <location>
        <begin position="1"/>
        <end position="84"/>
    </location>
</feature>
<proteinExistence type="inferred from homology"/>
<dbReference type="PROSITE" id="PS51648">
    <property type="entry name" value="YCGL"/>
    <property type="match status" value="1"/>
</dbReference>
<dbReference type="OrthoDB" id="7062382at2"/>
<evidence type="ECO:0000313" key="4">
    <source>
        <dbReference type="Proteomes" id="UP000184608"/>
    </source>
</evidence>
<dbReference type="AlphaFoldDB" id="A0A1M6BPS2"/>
<dbReference type="STRING" id="1216006.VA7868_03843"/>
<dbReference type="EMBL" id="FQXZ01000044">
    <property type="protein sequence ID" value="SHI50790.1"/>
    <property type="molecule type" value="Genomic_DNA"/>
</dbReference>
<reference evidence="3 4" key="1">
    <citation type="submission" date="2016-11" db="EMBL/GenBank/DDBJ databases">
        <authorList>
            <person name="Jaros S."/>
            <person name="Januszkiewicz K."/>
            <person name="Wedrychowicz H."/>
        </authorList>
    </citation>
    <scope>NUCLEOTIDE SEQUENCE [LARGE SCALE GENOMIC DNA]</scope>
    <source>
        <strain evidence="3 4">CECT 7868</strain>
    </source>
</reference>
<dbReference type="PANTHER" id="PTHR38109">
    <property type="entry name" value="PROTEIN YCGL"/>
    <property type="match status" value="1"/>
</dbReference>
<dbReference type="InterPro" id="IPR038068">
    <property type="entry name" value="YcgL-like_sf"/>
</dbReference>
<accession>A0A1M6BPS2</accession>
<dbReference type="PANTHER" id="PTHR38109:SF1">
    <property type="entry name" value="PROTEIN YCGL"/>
    <property type="match status" value="1"/>
</dbReference>
<name>A0A1M6BPS2_9VIBR</name>
<sequence length="96" mass="10791">MLCSVYKSIRKDGAYLYVMKKGDFSQVPEQLMTMFGTPSLMMTINLEGRKLANVDVNKVKASLESDGFFLQLPPPPENVLETYKAMKAAQIQSHTE</sequence>
<dbReference type="RefSeq" id="WP_073605456.1">
    <property type="nucleotide sequence ID" value="NZ_FQXZ01000044.1"/>
</dbReference>
<dbReference type="InterPro" id="IPR027354">
    <property type="entry name" value="YcgL_dom"/>
</dbReference>
<dbReference type="SUPFAM" id="SSF160191">
    <property type="entry name" value="YcgL-like"/>
    <property type="match status" value="1"/>
</dbReference>
<gene>
    <name evidence="3" type="primary">ycgL</name>
    <name evidence="3" type="ORF">VA7868_03843</name>
</gene>
<evidence type="ECO:0000256" key="1">
    <source>
        <dbReference type="HAMAP-Rule" id="MF_01866"/>
    </source>
</evidence>
<dbReference type="Pfam" id="PF05166">
    <property type="entry name" value="YcgL"/>
    <property type="match status" value="1"/>
</dbReference>
<keyword evidence="4" id="KW-1185">Reference proteome</keyword>
<dbReference type="Gene3D" id="3.10.510.20">
    <property type="entry name" value="YcgL domain"/>
    <property type="match status" value="1"/>
</dbReference>
<protein>
    <recommendedName>
        <fullName evidence="1">YcgL domain-containing protein VA7868_03843</fullName>
    </recommendedName>
</protein>
<organism evidence="3 4">
    <name type="scientific">Vibrio aerogenes CECT 7868</name>
    <dbReference type="NCBI Taxonomy" id="1216006"/>
    <lineage>
        <taxon>Bacteria</taxon>
        <taxon>Pseudomonadati</taxon>
        <taxon>Pseudomonadota</taxon>
        <taxon>Gammaproteobacteria</taxon>
        <taxon>Vibrionales</taxon>
        <taxon>Vibrionaceae</taxon>
        <taxon>Vibrio</taxon>
    </lineage>
</organism>
<dbReference type="Proteomes" id="UP000184608">
    <property type="component" value="Unassembled WGS sequence"/>
</dbReference>
<evidence type="ECO:0000313" key="3">
    <source>
        <dbReference type="EMBL" id="SHI50790.1"/>
    </source>
</evidence>